<dbReference type="AlphaFoldDB" id="A0A1X7EJJ7"/>
<comment type="similarity">
    <text evidence="1">Belongs to the peptidase S8 family.</text>
</comment>
<organism evidence="3 4">
    <name type="scientific">Kocuria marina subsp. indica</name>
    <dbReference type="NCBI Taxonomy" id="1049583"/>
    <lineage>
        <taxon>Bacteria</taxon>
        <taxon>Bacillati</taxon>
        <taxon>Actinomycetota</taxon>
        <taxon>Actinomycetes</taxon>
        <taxon>Micrococcales</taxon>
        <taxon>Micrococcaceae</taxon>
        <taxon>Kocuria</taxon>
    </lineage>
</organism>
<evidence type="ECO:0000313" key="3">
    <source>
        <dbReference type="EMBL" id="SMF35064.1"/>
    </source>
</evidence>
<gene>
    <name evidence="3" type="ORF">SAMN06296028_1383</name>
</gene>
<dbReference type="EMBL" id="FXAC01000038">
    <property type="protein sequence ID" value="SMF35064.1"/>
    <property type="molecule type" value="Genomic_DNA"/>
</dbReference>
<dbReference type="Pfam" id="PF00082">
    <property type="entry name" value="Peptidase_S8"/>
    <property type="match status" value="1"/>
</dbReference>
<evidence type="ECO:0000259" key="2">
    <source>
        <dbReference type="Pfam" id="PF00082"/>
    </source>
</evidence>
<dbReference type="Gene3D" id="3.40.50.200">
    <property type="entry name" value="Peptidase S8/S53 domain"/>
    <property type="match status" value="1"/>
</dbReference>
<dbReference type="InterPro" id="IPR000209">
    <property type="entry name" value="Peptidase_S8/S53_dom"/>
</dbReference>
<comment type="caution">
    <text evidence="1">Lacks conserved residue(s) required for the propagation of feature annotation.</text>
</comment>
<keyword evidence="4" id="KW-1185">Reference proteome</keyword>
<sequence length="491" mass="52900">MADGQNTAGGPLLVNGEALRLEVTPPNRGGGTKYDPQTAEQARTLLTPMVRRASEQAQQLPEQLRADRLYVEARLLPNYIAASNFPGDLLSAIGAVPVGSRADQGTYRTKKRAPRTVGTRRLVLSIDDSGLEKLNVLLERGGRTKEERQAVEQDLLKFDDITLSHAVTITRDDDTALWEAVLHPEPGLSRNTMPASEDVLGKWMRWIESLGGEVNPRYVRRVGGLTFTSVALPKAAAEDAARFNPLRVMRPMPVIRPFPGLAPRAVDPFQAPASSAPRSEIFRVAVFDGGLGEPTTLFPDPCINLTPEDAHPHGVQHGTAVTGAALYGLAEIGGQAATPALGVDSYRILPTPADPNDPEGYWVLDQIRDVITEGEHKLVNLSLGPSEAVVEDQEPNLWTSTLDHLAWENDVLFVVAAGNHGEMDAITGLNRVEAPADMANGISVGAVDRHAPHAKWARASYSSIGPGRQGNRLQLNRPRFSAASMRGAALG</sequence>
<evidence type="ECO:0000313" key="4">
    <source>
        <dbReference type="Proteomes" id="UP000192929"/>
    </source>
</evidence>
<dbReference type="GO" id="GO:0004252">
    <property type="term" value="F:serine-type endopeptidase activity"/>
    <property type="evidence" value="ECO:0007669"/>
    <property type="project" value="InterPro"/>
</dbReference>
<protein>
    <submittedName>
        <fullName evidence="3">Subtilase family protein</fullName>
    </submittedName>
</protein>
<dbReference type="GO" id="GO:0006508">
    <property type="term" value="P:proteolysis"/>
    <property type="evidence" value="ECO:0007669"/>
    <property type="project" value="InterPro"/>
</dbReference>
<dbReference type="SUPFAM" id="SSF52743">
    <property type="entry name" value="Subtilisin-like"/>
    <property type="match status" value="1"/>
</dbReference>
<dbReference type="Proteomes" id="UP000192929">
    <property type="component" value="Unassembled WGS sequence"/>
</dbReference>
<dbReference type="PROSITE" id="PS51892">
    <property type="entry name" value="SUBTILASE"/>
    <property type="match status" value="1"/>
</dbReference>
<feature type="domain" description="Peptidase S8/S53" evidence="2">
    <location>
        <begin position="312"/>
        <end position="467"/>
    </location>
</feature>
<accession>A0A1X7EJJ7</accession>
<reference evidence="4" key="1">
    <citation type="submission" date="2017-04" db="EMBL/GenBank/DDBJ databases">
        <authorList>
            <person name="Varghese N."/>
            <person name="Submissions S."/>
        </authorList>
    </citation>
    <scope>NUCLEOTIDE SEQUENCE [LARGE SCALE GENOMIC DNA]</scope>
    <source>
        <strain evidence="4">NIO-1021</strain>
    </source>
</reference>
<dbReference type="RefSeq" id="WP_085108804.1">
    <property type="nucleotide sequence ID" value="NZ_FXAC01000038.1"/>
</dbReference>
<evidence type="ECO:0000256" key="1">
    <source>
        <dbReference type="PROSITE-ProRule" id="PRU01240"/>
    </source>
</evidence>
<dbReference type="InterPro" id="IPR036852">
    <property type="entry name" value="Peptidase_S8/S53_dom_sf"/>
</dbReference>
<proteinExistence type="inferred from homology"/>
<name>A0A1X7EJJ7_9MICC</name>